<organism evidence="2 3">
    <name type="scientific">Mesorhabditis belari</name>
    <dbReference type="NCBI Taxonomy" id="2138241"/>
    <lineage>
        <taxon>Eukaryota</taxon>
        <taxon>Metazoa</taxon>
        <taxon>Ecdysozoa</taxon>
        <taxon>Nematoda</taxon>
        <taxon>Chromadorea</taxon>
        <taxon>Rhabditida</taxon>
        <taxon>Rhabditina</taxon>
        <taxon>Rhabditomorpha</taxon>
        <taxon>Rhabditoidea</taxon>
        <taxon>Rhabditidae</taxon>
        <taxon>Mesorhabditinae</taxon>
        <taxon>Mesorhabditis</taxon>
    </lineage>
</organism>
<name>A0AAF3FBJ4_9BILA</name>
<evidence type="ECO:0000313" key="3">
    <source>
        <dbReference type="WBParaSite" id="MBELARI_LOCUS4312"/>
    </source>
</evidence>
<keyword evidence="2" id="KW-1185">Reference proteome</keyword>
<feature type="region of interest" description="Disordered" evidence="1">
    <location>
        <begin position="1"/>
        <end position="94"/>
    </location>
</feature>
<dbReference type="Proteomes" id="UP000887575">
    <property type="component" value="Unassembled WGS sequence"/>
</dbReference>
<reference evidence="3" key="1">
    <citation type="submission" date="2024-02" db="UniProtKB">
        <authorList>
            <consortium name="WormBaseParasite"/>
        </authorList>
    </citation>
    <scope>IDENTIFICATION</scope>
</reference>
<accession>A0AAF3FBJ4</accession>
<proteinExistence type="predicted"/>
<feature type="compositionally biased region" description="Polar residues" evidence="1">
    <location>
        <begin position="42"/>
        <end position="84"/>
    </location>
</feature>
<evidence type="ECO:0000256" key="1">
    <source>
        <dbReference type="SAM" id="MobiDB-lite"/>
    </source>
</evidence>
<protein>
    <submittedName>
        <fullName evidence="3">Uncharacterized protein</fullName>
    </submittedName>
</protein>
<dbReference type="AlphaFoldDB" id="A0AAF3FBJ4"/>
<evidence type="ECO:0000313" key="2">
    <source>
        <dbReference type="Proteomes" id="UP000887575"/>
    </source>
</evidence>
<dbReference type="WBParaSite" id="MBELARI_LOCUS4312">
    <property type="protein sequence ID" value="MBELARI_LOCUS4312"/>
    <property type="gene ID" value="MBELARI_LOCUS4312"/>
</dbReference>
<sequence length="94" mass="10128">MAFQPPFPQHGMPGGQFPPQPGMQGGAFPPQPSQMPGMPLPQKSSIVPPQQNPQYQNGAFNGIQPTNGHSPSPNMNGHNQTAQLPQAIKFFKKE</sequence>